<accession>A0A7X0LVS4</accession>
<comment type="caution">
    <text evidence="1">The sequence shown here is derived from an EMBL/GenBank/DDBJ whole genome shotgun (WGS) entry which is preliminary data.</text>
</comment>
<dbReference type="EMBL" id="JACHGK010000008">
    <property type="protein sequence ID" value="MBB6445825.1"/>
    <property type="molecule type" value="Genomic_DNA"/>
</dbReference>
<reference evidence="1 2" key="1">
    <citation type="submission" date="2020-08" db="EMBL/GenBank/DDBJ databases">
        <title>Genomic Encyclopedia of Type Strains, Phase IV (KMG-IV): sequencing the most valuable type-strain genomes for metagenomic binning, comparative biology and taxonomic classification.</title>
        <authorList>
            <person name="Goeker M."/>
        </authorList>
    </citation>
    <scope>NUCLEOTIDE SEQUENCE [LARGE SCALE GENOMIC DNA]</scope>
    <source>
        <strain evidence="1 2">DSM 5391</strain>
    </source>
</reference>
<gene>
    <name evidence="1" type="ORF">HNR53_002474</name>
</gene>
<evidence type="ECO:0000313" key="1">
    <source>
        <dbReference type="EMBL" id="MBB6445825.1"/>
    </source>
</evidence>
<keyword evidence="2" id="KW-1185">Reference proteome</keyword>
<name>A0A7X0LVS4_9BACI</name>
<evidence type="ECO:0000313" key="2">
    <source>
        <dbReference type="Proteomes" id="UP000531594"/>
    </source>
</evidence>
<dbReference type="Proteomes" id="UP000531594">
    <property type="component" value="Unassembled WGS sequence"/>
</dbReference>
<proteinExistence type="predicted"/>
<sequence length="64" mass="7566">MLNLKQYFCNHDYQCIAEHKSTQSNLWKCKKCNVYYIQHYGIGIGYKCKVPNIGGWIKFTMSIL</sequence>
<protein>
    <submittedName>
        <fullName evidence="1">Uncharacterized protein</fullName>
    </submittedName>
</protein>
<organism evidence="1 2">
    <name type="scientific">Bacillus benzoevorans</name>
    <dbReference type="NCBI Taxonomy" id="1456"/>
    <lineage>
        <taxon>Bacteria</taxon>
        <taxon>Bacillati</taxon>
        <taxon>Bacillota</taxon>
        <taxon>Bacilli</taxon>
        <taxon>Bacillales</taxon>
        <taxon>Bacillaceae</taxon>
        <taxon>Bacillus</taxon>
    </lineage>
</organism>
<dbReference type="AlphaFoldDB" id="A0A7X0LVS4"/>